<dbReference type="InterPro" id="IPR001810">
    <property type="entry name" value="F-box_dom"/>
</dbReference>
<protein>
    <submittedName>
        <fullName evidence="2">F-box/kelch-repeat protein At3g06240-like</fullName>
    </submittedName>
</protein>
<dbReference type="Proteomes" id="UP000235220">
    <property type="component" value="Chromosome 11"/>
</dbReference>
<evidence type="ECO:0000313" key="2">
    <source>
        <dbReference type="RefSeq" id="XP_018816082.1"/>
    </source>
</evidence>
<dbReference type="SMART" id="SM00256">
    <property type="entry name" value="FBOX"/>
    <property type="match status" value="1"/>
</dbReference>
<sequence length="363" mass="41960">MKAAMPLRRKKAAMLSTRKTLPEDLILEILLRLPVKSLVRFRCVSKRWLFLISDPHFAKSHFDRTSEHTQRLLLSTPLRFGSLETDAPLWDRSAVRELFFPFKQEGRAFKIVGSCNGLVCVSLSQNEGFYIWNPSTGSRRKLPDPPETPPDLEIRAHGFGYDSSTEDYKVVLGLFPSSEGRVFSSKRNSWKTIEHFVFDFNDSAGIFCNGTLHWEVFLEDYTETIAAFDLAEEEFWEVPMPLQYDDHHEEIIFYSLMNLGGRLCLTCRWCYSSTHFEIWVMQEYGVQESWAPMFEVRHSDLINCRCSLIPLCFPRGEKLEAIYMGKELIRTDHDGAILERFMLSSDKASCEAAVFFESLLSPN</sequence>
<evidence type="ECO:0000313" key="1">
    <source>
        <dbReference type="Proteomes" id="UP000235220"/>
    </source>
</evidence>
<gene>
    <name evidence="2" type="primary">LOC108987603</name>
</gene>
<keyword evidence="1" id="KW-1185">Reference proteome</keyword>
<organism evidence="1 2">
    <name type="scientific">Juglans regia</name>
    <name type="common">English walnut</name>
    <dbReference type="NCBI Taxonomy" id="51240"/>
    <lineage>
        <taxon>Eukaryota</taxon>
        <taxon>Viridiplantae</taxon>
        <taxon>Streptophyta</taxon>
        <taxon>Embryophyta</taxon>
        <taxon>Tracheophyta</taxon>
        <taxon>Spermatophyta</taxon>
        <taxon>Magnoliopsida</taxon>
        <taxon>eudicotyledons</taxon>
        <taxon>Gunneridae</taxon>
        <taxon>Pentapetalae</taxon>
        <taxon>rosids</taxon>
        <taxon>fabids</taxon>
        <taxon>Fagales</taxon>
        <taxon>Juglandaceae</taxon>
        <taxon>Juglans</taxon>
    </lineage>
</organism>
<proteinExistence type="predicted"/>
<dbReference type="PANTHER" id="PTHR31672">
    <property type="entry name" value="BNACNNG10540D PROTEIN"/>
    <property type="match status" value="1"/>
</dbReference>
<dbReference type="PANTHER" id="PTHR31672:SF13">
    <property type="entry name" value="F-BOX PROTEIN CPR30-LIKE"/>
    <property type="match status" value="1"/>
</dbReference>
<accession>A0A2I4E9K9</accession>
<dbReference type="Gramene" id="Jr11_05130_p1">
    <property type="protein sequence ID" value="cds.Jr11_05130_p1"/>
    <property type="gene ID" value="Jr11_05130"/>
</dbReference>
<name>A0A2I4E9K9_JUGRE</name>
<reference evidence="2" key="1">
    <citation type="submission" date="2025-08" db="UniProtKB">
        <authorList>
            <consortium name="RefSeq"/>
        </authorList>
    </citation>
    <scope>IDENTIFICATION</scope>
    <source>
        <tissue evidence="2">Leaves</tissue>
    </source>
</reference>
<dbReference type="KEGG" id="jre:108987603"/>
<dbReference type="InterPro" id="IPR050796">
    <property type="entry name" value="SCF_F-box_component"/>
</dbReference>
<dbReference type="InterPro" id="IPR017451">
    <property type="entry name" value="F-box-assoc_interact_dom"/>
</dbReference>
<dbReference type="OrthoDB" id="591557at2759"/>
<dbReference type="Pfam" id="PF00646">
    <property type="entry name" value="F-box"/>
    <property type="match status" value="1"/>
</dbReference>
<dbReference type="SUPFAM" id="SSF81383">
    <property type="entry name" value="F-box domain"/>
    <property type="match status" value="1"/>
</dbReference>
<dbReference type="CDD" id="cd22157">
    <property type="entry name" value="F-box_AtFBW1-like"/>
    <property type="match status" value="1"/>
</dbReference>
<dbReference type="RefSeq" id="XP_018816082.1">
    <property type="nucleotide sequence ID" value="XM_018960537.2"/>
</dbReference>
<dbReference type="Gene3D" id="1.20.1280.50">
    <property type="match status" value="1"/>
</dbReference>
<dbReference type="PROSITE" id="PS50181">
    <property type="entry name" value="FBOX"/>
    <property type="match status" value="1"/>
</dbReference>
<dbReference type="AlphaFoldDB" id="A0A2I4E9K9"/>
<dbReference type="GeneID" id="108987603"/>
<dbReference type="NCBIfam" id="TIGR01640">
    <property type="entry name" value="F_box_assoc_1"/>
    <property type="match status" value="1"/>
</dbReference>
<dbReference type="Pfam" id="PF07734">
    <property type="entry name" value="FBA_1"/>
    <property type="match status" value="1"/>
</dbReference>
<dbReference type="FunCoup" id="A0A2I4E9K9">
    <property type="interactions" value="1376"/>
</dbReference>
<dbReference type="InterPro" id="IPR036047">
    <property type="entry name" value="F-box-like_dom_sf"/>
</dbReference>
<dbReference type="STRING" id="51240.A0A2I4E9K9"/>
<dbReference type="InterPro" id="IPR006527">
    <property type="entry name" value="F-box-assoc_dom_typ1"/>
</dbReference>